<keyword evidence="2" id="KW-0732">Signal</keyword>
<sequence>MLAPPTQVRFDSVDYKNIVNWTPPTNGSSLHFYVQWKIYGEPEWLDVDGCQGIQRARCDLSVVTSDPREWYYARVHASSLPSSKSAWALSRRFSPRWDTKISPPVLRLNLTEQGIVVRVKPPRHLVRKMHSSLHYQIYLLDTSGQEEVYTLDCCSNKLSLEKLTHKEKYCLQAQTMIPLQARSSARSPVKCVTTL</sequence>
<dbReference type="InterPro" id="IPR003961">
    <property type="entry name" value="FN3_dom"/>
</dbReference>
<dbReference type="Pfam" id="PF09294">
    <property type="entry name" value="Interfer-bind"/>
    <property type="match status" value="1"/>
</dbReference>
<evidence type="ECO:0000256" key="1">
    <source>
        <dbReference type="ARBA" id="ARBA00005399"/>
    </source>
</evidence>
<dbReference type="EMBL" id="SRLO01000116">
    <property type="protein sequence ID" value="TNN74256.1"/>
    <property type="molecule type" value="Genomic_DNA"/>
</dbReference>
<feature type="domain" description="Fibronectin type-III" evidence="5">
    <location>
        <begin position="2"/>
        <end position="87"/>
    </location>
</feature>
<evidence type="ECO:0000259" key="6">
    <source>
        <dbReference type="Pfam" id="PF09294"/>
    </source>
</evidence>
<dbReference type="PANTHER" id="PTHR20859">
    <property type="entry name" value="INTERFERON/INTERLEUKIN RECEPTOR"/>
    <property type="match status" value="1"/>
</dbReference>
<dbReference type="Pfam" id="PF01108">
    <property type="entry name" value="Tissue_fac"/>
    <property type="match status" value="1"/>
</dbReference>
<dbReference type="InterPro" id="IPR036116">
    <property type="entry name" value="FN3_sf"/>
</dbReference>
<dbReference type="OrthoDB" id="10007376at2759"/>
<keyword evidence="8" id="KW-1185">Reference proteome</keyword>
<comment type="caution">
    <text evidence="7">The sequence shown here is derived from an EMBL/GenBank/DDBJ whole genome shotgun (WGS) entry which is preliminary data.</text>
</comment>
<dbReference type="PANTHER" id="PTHR20859:SF53">
    <property type="entry name" value="INTERLEUKIN-22 RECEPTOR SUBUNIT ALPHA-1"/>
    <property type="match status" value="1"/>
</dbReference>
<reference evidence="7 8" key="1">
    <citation type="submission" date="2019-03" db="EMBL/GenBank/DDBJ databases">
        <title>First draft genome of Liparis tanakae, snailfish: a comprehensive survey of snailfish specific genes.</title>
        <authorList>
            <person name="Kim W."/>
            <person name="Song I."/>
            <person name="Jeong J.-H."/>
            <person name="Kim D."/>
            <person name="Kim S."/>
            <person name="Ryu S."/>
            <person name="Song J.Y."/>
            <person name="Lee S.K."/>
        </authorList>
    </citation>
    <scope>NUCLEOTIDE SEQUENCE [LARGE SCALE GENOMIC DNA]</scope>
    <source>
        <tissue evidence="7">Muscle</tissue>
    </source>
</reference>
<evidence type="ECO:0000256" key="4">
    <source>
        <dbReference type="ARBA" id="ARBA00023170"/>
    </source>
</evidence>
<dbReference type="AlphaFoldDB" id="A0A4Z2I8B0"/>
<protein>
    <submittedName>
        <fullName evidence="7">Interleukin-22 receptor subunit alpha-2</fullName>
    </submittedName>
</protein>
<comment type="similarity">
    <text evidence="1">Belongs to the type II cytokine receptor family.</text>
</comment>
<evidence type="ECO:0000313" key="8">
    <source>
        <dbReference type="Proteomes" id="UP000314294"/>
    </source>
</evidence>
<dbReference type="GO" id="GO:0005886">
    <property type="term" value="C:plasma membrane"/>
    <property type="evidence" value="ECO:0007669"/>
    <property type="project" value="TreeGrafter"/>
</dbReference>
<accession>A0A4Z2I8B0</accession>
<evidence type="ECO:0000256" key="2">
    <source>
        <dbReference type="ARBA" id="ARBA00022729"/>
    </source>
</evidence>
<dbReference type="SUPFAM" id="SSF49265">
    <property type="entry name" value="Fibronectin type III"/>
    <property type="match status" value="2"/>
</dbReference>
<evidence type="ECO:0000256" key="3">
    <source>
        <dbReference type="ARBA" id="ARBA00023157"/>
    </source>
</evidence>
<keyword evidence="4 7" id="KW-0675">Receptor</keyword>
<gene>
    <name evidence="7" type="primary">Il22ra2</name>
    <name evidence="7" type="ORF">EYF80_015499</name>
</gene>
<feature type="domain" description="Interferon/interleukin receptor" evidence="6">
    <location>
        <begin position="99"/>
        <end position="194"/>
    </location>
</feature>
<keyword evidence="3" id="KW-1015">Disulfide bond</keyword>
<dbReference type="Gene3D" id="2.60.40.10">
    <property type="entry name" value="Immunoglobulins"/>
    <property type="match status" value="2"/>
</dbReference>
<evidence type="ECO:0000259" key="5">
    <source>
        <dbReference type="Pfam" id="PF01108"/>
    </source>
</evidence>
<dbReference type="InterPro" id="IPR050650">
    <property type="entry name" value="Type-II_Cytokine-TF_Rcpt"/>
</dbReference>
<dbReference type="FunFam" id="2.60.40.10:FF:000348">
    <property type="entry name" value="Interleukin 20 receptor subunit alpha"/>
    <property type="match status" value="1"/>
</dbReference>
<name>A0A4Z2I8B0_9TELE</name>
<evidence type="ECO:0000313" key="7">
    <source>
        <dbReference type="EMBL" id="TNN74256.1"/>
    </source>
</evidence>
<organism evidence="7 8">
    <name type="scientific">Liparis tanakae</name>
    <name type="common">Tanaka's snailfish</name>
    <dbReference type="NCBI Taxonomy" id="230148"/>
    <lineage>
        <taxon>Eukaryota</taxon>
        <taxon>Metazoa</taxon>
        <taxon>Chordata</taxon>
        <taxon>Craniata</taxon>
        <taxon>Vertebrata</taxon>
        <taxon>Euteleostomi</taxon>
        <taxon>Actinopterygii</taxon>
        <taxon>Neopterygii</taxon>
        <taxon>Teleostei</taxon>
        <taxon>Neoteleostei</taxon>
        <taxon>Acanthomorphata</taxon>
        <taxon>Eupercaria</taxon>
        <taxon>Perciformes</taxon>
        <taxon>Cottioidei</taxon>
        <taxon>Cottales</taxon>
        <taxon>Liparidae</taxon>
        <taxon>Liparis</taxon>
    </lineage>
</organism>
<dbReference type="InterPro" id="IPR013783">
    <property type="entry name" value="Ig-like_fold"/>
</dbReference>
<dbReference type="Proteomes" id="UP000314294">
    <property type="component" value="Unassembled WGS sequence"/>
</dbReference>
<proteinExistence type="inferred from homology"/>
<dbReference type="GO" id="GO:0004896">
    <property type="term" value="F:cytokine receptor activity"/>
    <property type="evidence" value="ECO:0007669"/>
    <property type="project" value="TreeGrafter"/>
</dbReference>
<dbReference type="InterPro" id="IPR015373">
    <property type="entry name" value="Interferon/interleukin_rcp_dom"/>
</dbReference>